<accession>A0A9X4MW75</accession>
<evidence type="ECO:0000259" key="2">
    <source>
        <dbReference type="Pfam" id="PF17803"/>
    </source>
</evidence>
<dbReference type="InterPro" id="IPR040853">
    <property type="entry name" value="RapA2_cadherin-like"/>
</dbReference>
<dbReference type="Pfam" id="PF17892">
    <property type="entry name" value="Cadherin_5"/>
    <property type="match status" value="1"/>
</dbReference>
<reference evidence="4" key="1">
    <citation type="submission" date="2022-07" db="EMBL/GenBank/DDBJ databases">
        <title>Description and genome-wide analysis of Profundicola chukchiensis gen. nov., sp. nov., marine bacteria isolated from bottom sediments of the Chukchi Sea.</title>
        <authorList>
            <person name="Romanenko L."/>
            <person name="Otstavnykh N."/>
            <person name="Kurilenko V."/>
            <person name="Eremeev V."/>
            <person name="Velansky P."/>
            <person name="Mikhailov V."/>
            <person name="Isaeva M."/>
        </authorList>
    </citation>
    <scope>NUCLEOTIDE SEQUENCE</scope>
    <source>
        <strain evidence="4">KMM 9713</strain>
    </source>
</reference>
<keyword evidence="1" id="KW-0732">Signal</keyword>
<feature type="signal peptide" evidence="1">
    <location>
        <begin position="1"/>
        <end position="28"/>
    </location>
</feature>
<dbReference type="EMBL" id="JANCMU010000002">
    <property type="protein sequence ID" value="MDG4946011.1"/>
    <property type="molecule type" value="Genomic_DNA"/>
</dbReference>
<feature type="domain" description="Cadherin-like" evidence="3">
    <location>
        <begin position="1185"/>
        <end position="1231"/>
    </location>
</feature>
<dbReference type="Pfam" id="PF17963">
    <property type="entry name" value="Big_9"/>
    <property type="match status" value="1"/>
</dbReference>
<evidence type="ECO:0000313" key="4">
    <source>
        <dbReference type="EMBL" id="MDG4946011.1"/>
    </source>
</evidence>
<feature type="chain" id="PRO_5040840425" evidence="1">
    <location>
        <begin position="29"/>
        <end position="1567"/>
    </location>
</feature>
<protein>
    <submittedName>
        <fullName evidence="4">Ig-like domain-containing protein</fullName>
    </submittedName>
</protein>
<sequence>MKTINYNFKESGGFLKLLFFLAIFLVSAQTQTWAQTKILANEVTYTSGNKPVSTTPTVQNPNNSLVDDDNYARLLASPGVVATLGSYKGVIELKFAQTLPADTWSYVRMEGESDLFRALLGGSLGNALGTVLGAVLVGNQEIIIDARISNTSVLSRSSTLGFGTDRVKLMQDGDGNNFLAIRPESDYDRLRITNQTGSLLGFGIEKTLDVYSAFYYEDTGNDCDRPFATSFDGGGGIGLEVGDLNDQNLGNAIDDDENSFSRLKSSSVLNVNVASTLSQYFYFPTTSAETTTANIKLALGSGGLVNTDLLGAIEIIFFEDNTIVSRRSLQSSLLNNTNALTLLDSGDPVTLTFAPGKAFDRIAIKLNSPVGVNLLGNGVKIYDVQRYDDIAGCPNPLIAALPPATDDPFETASCASGFIDFDNVDFAHRAVDGNNESYATLFADAGNLLVNGPTAGFIEMDLGQTVPANKTTYVRINYDEDVLDRLVGGSLGKLVGDLANSLLLGNQFFEVEAKNEDTNVLTATSSDAFEGTSNGAVTLVQDNIGRYYIAITPNEAYNRVRITNNVVALLSTGKKASLDVYNACFEIGTDPCFPANFTSYRGGGIGLNAGNISSVGVTNAYRAISENSSDYSEINLGVAGLLAHVYQTIYFSQPSQPNDKVKIRLALEPSSALSLDVLGRYRIKFFNGNTQVGNDETLESGLINNLDLLALFGSGGMVELEYEPSGIFDRVEIGAESIASVNVAAEPLRLYSVERYGDTCPLTKTPFPFEVPSCSTTLVDAHNADNVQNLFDDDFDSYATLKSGAGILFGLGNKHEGYVEMGYDQPVPAGTTSYIRIDFEETILEGLVGGSLGNVVSGLLDNLILGDHFFRVDVKDANSNIIHTASSNEASAGGDGTIRVVQDAAGRYYIAVTPTSDYQSVRITDATNSALGLLAQPNTMNVYGMCTDMVTDPCFGPFATSYEHSGLSLSVNDLGGAGVTNGSYAINGNTTNYSEISNGTLGVGASTKQWIYFNSVSNENDIARIQFKTQGGAVDADLLGGLEIKAYLANDEVYSLTSQNGLINGINVADLLTNNEMVTLDISPGQSFDRISVGIKTLVQASVFPPIHLYSVDRVCVSNLFVKDDINQTPQNVQVNGNVLTNDLGQNLAVSSLDYYDAQGNLQTLELNNASASAIVYTEGPNPVKAGEVSINPDGSYSFTPENGFNGNVPLAYTMSDEDNNVGRAKLDIKVLPVVPFNQPYAPIAQNDVVTTVLNTELSNNVLFNDNDPKSEAITATVFGQDGNTNPVGSSVIVAGVSNVGTPVSNAGTFTLAEDGSYSFVPSPGFVGTVNPINYNIQNAQNEIDSAQIKIQVLAETENITILNDDAKIGKKGDVLNGNVLANDFDPEGNSQTLTSIIVNGVEYTVDPNSPTTVEIPGKGTLEVNSNGDFTWTPAPGYVGTIDLGYKACDNGSPQACDDATLYLTNLEIPCTVPGAPGTPGITHIGISTLDRNVEEWLTDENQNKLGAYIALESTNKAFVITRNADPANNITSPVEGMVVWDTTENCLKLYKGDTLGWECTTNQCNQ</sequence>
<evidence type="ECO:0000256" key="1">
    <source>
        <dbReference type="SAM" id="SignalP"/>
    </source>
</evidence>
<evidence type="ECO:0000259" key="3">
    <source>
        <dbReference type="Pfam" id="PF17892"/>
    </source>
</evidence>
<organism evidence="4 5">
    <name type="scientific">Profundicola chukchiensis</name>
    <dbReference type="NCBI Taxonomy" id="2961959"/>
    <lineage>
        <taxon>Bacteria</taxon>
        <taxon>Pseudomonadati</taxon>
        <taxon>Bacteroidota</taxon>
        <taxon>Flavobacteriia</taxon>
        <taxon>Flavobacteriales</taxon>
        <taxon>Weeksellaceae</taxon>
        <taxon>Profundicola</taxon>
    </lineage>
</organism>
<dbReference type="InterPro" id="IPR041690">
    <property type="entry name" value="Cadherin_5"/>
</dbReference>
<evidence type="ECO:0000313" key="5">
    <source>
        <dbReference type="Proteomes" id="UP001152599"/>
    </source>
</evidence>
<dbReference type="Proteomes" id="UP001152599">
    <property type="component" value="Unassembled WGS sequence"/>
</dbReference>
<keyword evidence="5" id="KW-1185">Reference proteome</keyword>
<proteinExistence type="predicted"/>
<name>A0A9X4MW75_9FLAO</name>
<gene>
    <name evidence="4" type="ORF">NMK71_06260</name>
</gene>
<comment type="caution">
    <text evidence="4">The sequence shown here is derived from an EMBL/GenBank/DDBJ whole genome shotgun (WGS) entry which is preliminary data.</text>
</comment>
<dbReference type="RefSeq" id="WP_304420521.1">
    <property type="nucleotide sequence ID" value="NZ_JANCMU010000002.1"/>
</dbReference>
<dbReference type="Pfam" id="PF17803">
    <property type="entry name" value="Cadherin_4"/>
    <property type="match status" value="1"/>
</dbReference>
<feature type="domain" description="RapA2 cadherin-like" evidence="2">
    <location>
        <begin position="1242"/>
        <end position="1320"/>
    </location>
</feature>